<reference evidence="1" key="1">
    <citation type="submission" date="2014-11" db="EMBL/GenBank/DDBJ databases">
        <authorList>
            <person name="Amaro Gonzalez C."/>
        </authorList>
    </citation>
    <scope>NUCLEOTIDE SEQUENCE</scope>
</reference>
<proteinExistence type="predicted"/>
<reference evidence="1" key="2">
    <citation type="journal article" date="2015" name="Fish Shellfish Immunol.">
        <title>Early steps in the European eel (Anguilla anguilla)-Vibrio vulnificus interaction in the gills: Role of the RtxA13 toxin.</title>
        <authorList>
            <person name="Callol A."/>
            <person name="Pajuelo D."/>
            <person name="Ebbesson L."/>
            <person name="Teles M."/>
            <person name="MacKenzie S."/>
            <person name="Amaro C."/>
        </authorList>
    </citation>
    <scope>NUCLEOTIDE SEQUENCE</scope>
</reference>
<organism evidence="1">
    <name type="scientific">Anguilla anguilla</name>
    <name type="common">European freshwater eel</name>
    <name type="synonym">Muraena anguilla</name>
    <dbReference type="NCBI Taxonomy" id="7936"/>
    <lineage>
        <taxon>Eukaryota</taxon>
        <taxon>Metazoa</taxon>
        <taxon>Chordata</taxon>
        <taxon>Craniata</taxon>
        <taxon>Vertebrata</taxon>
        <taxon>Euteleostomi</taxon>
        <taxon>Actinopterygii</taxon>
        <taxon>Neopterygii</taxon>
        <taxon>Teleostei</taxon>
        <taxon>Anguilliformes</taxon>
        <taxon>Anguillidae</taxon>
        <taxon>Anguilla</taxon>
    </lineage>
</organism>
<dbReference type="EMBL" id="GBXM01007928">
    <property type="protein sequence ID" value="JAI00650.1"/>
    <property type="molecule type" value="Transcribed_RNA"/>
</dbReference>
<protein>
    <submittedName>
        <fullName evidence="1">Uncharacterized protein</fullName>
    </submittedName>
</protein>
<evidence type="ECO:0000313" key="1">
    <source>
        <dbReference type="EMBL" id="JAI00650.1"/>
    </source>
</evidence>
<accession>A0A0E9XDB5</accession>
<dbReference type="AlphaFoldDB" id="A0A0E9XDB5"/>
<sequence length="84" mass="9033">MNHWCIEHQACKSAGCTLDGGLNDIQYLDGLNCPVSFKAVLVKYCLSLSQLSPYTNPLPCNAIGSVPSCGNFLFRGPISICNPL</sequence>
<name>A0A0E9XDB5_ANGAN</name>